<feature type="compositionally biased region" description="Low complexity" evidence="1">
    <location>
        <begin position="112"/>
        <end position="141"/>
    </location>
</feature>
<dbReference type="InterPro" id="IPR004291">
    <property type="entry name" value="Transposase_IS66_central"/>
</dbReference>
<dbReference type="PANTHER" id="PTHR33678">
    <property type="entry name" value="BLL1576 PROTEIN"/>
    <property type="match status" value="1"/>
</dbReference>
<evidence type="ECO:0000259" key="2">
    <source>
        <dbReference type="Pfam" id="PF03050"/>
    </source>
</evidence>
<accession>A0A2R4WM74</accession>
<dbReference type="Proteomes" id="UP000244755">
    <property type="component" value="Chromosome 1"/>
</dbReference>
<sequence>MHGKPPDARTRERQTRSKPLAEALKAFAETSLAQVPSQSDLAKALRYMLARWPALMRAFDDGRLALDNNAAERALHCAAWRSGARTTCSRDPSRAPRTCCARPRGWTRSLSTCSTRCTASPSRPSRAATAPARTSAIPPSTRRTRSP</sequence>
<dbReference type="KEGG" id="mee:DA075_18520"/>
<dbReference type="PANTHER" id="PTHR33678:SF1">
    <property type="entry name" value="BLL1576 PROTEIN"/>
    <property type="match status" value="1"/>
</dbReference>
<dbReference type="OrthoDB" id="9800877at2"/>
<feature type="region of interest" description="Disordered" evidence="1">
    <location>
        <begin position="112"/>
        <end position="147"/>
    </location>
</feature>
<dbReference type="EMBL" id="CP028843">
    <property type="protein sequence ID" value="AWB22652.1"/>
    <property type="molecule type" value="Genomic_DNA"/>
</dbReference>
<evidence type="ECO:0000313" key="3">
    <source>
        <dbReference type="EMBL" id="AWB22652.1"/>
    </source>
</evidence>
<reference evidence="3 4" key="1">
    <citation type="submission" date="2018-04" db="EMBL/GenBank/DDBJ databases">
        <title>Methylobacterium sp. PR1016A genome.</title>
        <authorList>
            <person name="Park W."/>
        </authorList>
    </citation>
    <scope>NUCLEOTIDE SEQUENCE [LARGE SCALE GENOMIC DNA]</scope>
    <source>
        <strain evidence="3 4">PR1016A</strain>
    </source>
</reference>
<proteinExistence type="predicted"/>
<dbReference type="Pfam" id="PF03050">
    <property type="entry name" value="DDE_Tnp_IS66"/>
    <property type="match status" value="1"/>
</dbReference>
<keyword evidence="4" id="KW-1185">Reference proteome</keyword>
<dbReference type="InterPro" id="IPR052344">
    <property type="entry name" value="Transposase-related"/>
</dbReference>
<evidence type="ECO:0000313" key="4">
    <source>
        <dbReference type="Proteomes" id="UP000244755"/>
    </source>
</evidence>
<organism evidence="3 4">
    <name type="scientific">Methylobacterium currus</name>
    <dbReference type="NCBI Taxonomy" id="2051553"/>
    <lineage>
        <taxon>Bacteria</taxon>
        <taxon>Pseudomonadati</taxon>
        <taxon>Pseudomonadota</taxon>
        <taxon>Alphaproteobacteria</taxon>
        <taxon>Hyphomicrobiales</taxon>
        <taxon>Methylobacteriaceae</taxon>
        <taxon>Methylobacterium</taxon>
    </lineage>
</organism>
<gene>
    <name evidence="3" type="ORF">DA075_18520</name>
</gene>
<evidence type="ECO:0000256" key="1">
    <source>
        <dbReference type="SAM" id="MobiDB-lite"/>
    </source>
</evidence>
<protein>
    <recommendedName>
        <fullName evidence="2">Transposase IS66 central domain-containing protein</fullName>
    </recommendedName>
</protein>
<dbReference type="AlphaFoldDB" id="A0A2R4WM74"/>
<feature type="domain" description="Transposase IS66 central" evidence="2">
    <location>
        <begin position="6"/>
        <end position="77"/>
    </location>
</feature>
<name>A0A2R4WM74_9HYPH</name>